<dbReference type="CDD" id="cd03469">
    <property type="entry name" value="Rieske_RO_Alpha_N"/>
    <property type="match status" value="1"/>
</dbReference>
<gene>
    <name evidence="8" type="ORF">METZ01_LOCUS84090</name>
</gene>
<dbReference type="AlphaFoldDB" id="A0A381USW4"/>
<dbReference type="InterPro" id="IPR015879">
    <property type="entry name" value="Ring_hydroxy_dOase_asu_C_dom"/>
</dbReference>
<dbReference type="GO" id="GO:0005506">
    <property type="term" value="F:iron ion binding"/>
    <property type="evidence" value="ECO:0007669"/>
    <property type="project" value="InterPro"/>
</dbReference>
<evidence type="ECO:0000259" key="7">
    <source>
        <dbReference type="PROSITE" id="PS51296"/>
    </source>
</evidence>
<comment type="cofactor">
    <cofactor evidence="1">
        <name>Fe cation</name>
        <dbReference type="ChEBI" id="CHEBI:24875"/>
    </cofactor>
</comment>
<keyword evidence="4" id="KW-0560">Oxidoreductase</keyword>
<keyword evidence="5" id="KW-0408">Iron</keyword>
<dbReference type="PRINTS" id="PR00090">
    <property type="entry name" value="RNGDIOXGNASE"/>
</dbReference>
<dbReference type="PROSITE" id="PS51296">
    <property type="entry name" value="RIESKE"/>
    <property type="match status" value="1"/>
</dbReference>
<evidence type="ECO:0000256" key="3">
    <source>
        <dbReference type="ARBA" id="ARBA00022723"/>
    </source>
</evidence>
<dbReference type="GO" id="GO:0016491">
    <property type="term" value="F:oxidoreductase activity"/>
    <property type="evidence" value="ECO:0007669"/>
    <property type="project" value="UniProtKB-KW"/>
</dbReference>
<dbReference type="GO" id="GO:0051537">
    <property type="term" value="F:2 iron, 2 sulfur cluster binding"/>
    <property type="evidence" value="ECO:0007669"/>
    <property type="project" value="UniProtKB-KW"/>
</dbReference>
<dbReference type="Gene3D" id="2.102.10.10">
    <property type="entry name" value="Rieske [2Fe-2S] iron-sulphur domain"/>
    <property type="match status" value="1"/>
</dbReference>
<dbReference type="InterPro" id="IPR017941">
    <property type="entry name" value="Rieske_2Fe-2S"/>
</dbReference>
<proteinExistence type="predicted"/>
<accession>A0A381USW4</accession>
<dbReference type="PANTHER" id="PTHR43756">
    <property type="entry name" value="CHOLINE MONOOXYGENASE, CHLOROPLASTIC"/>
    <property type="match status" value="1"/>
</dbReference>
<evidence type="ECO:0000256" key="2">
    <source>
        <dbReference type="ARBA" id="ARBA00022714"/>
    </source>
</evidence>
<reference evidence="8" key="1">
    <citation type="submission" date="2018-05" db="EMBL/GenBank/DDBJ databases">
        <authorList>
            <person name="Lanie J.A."/>
            <person name="Ng W.-L."/>
            <person name="Kazmierczak K.M."/>
            <person name="Andrzejewski T.M."/>
            <person name="Davidsen T.M."/>
            <person name="Wayne K.J."/>
            <person name="Tettelin H."/>
            <person name="Glass J.I."/>
            <person name="Rusch D."/>
            <person name="Podicherti R."/>
            <person name="Tsui H.-C.T."/>
            <person name="Winkler M.E."/>
        </authorList>
    </citation>
    <scope>NUCLEOTIDE SEQUENCE</scope>
</reference>
<dbReference type="CDD" id="cd00680">
    <property type="entry name" value="RHO_alpha_C"/>
    <property type="match status" value="1"/>
</dbReference>
<name>A0A381USW4_9ZZZZ</name>
<dbReference type="PANTHER" id="PTHR43756:SF5">
    <property type="entry name" value="CHOLINE MONOOXYGENASE, CHLOROPLASTIC"/>
    <property type="match status" value="1"/>
</dbReference>
<dbReference type="SUPFAM" id="SSF50022">
    <property type="entry name" value="ISP domain"/>
    <property type="match status" value="1"/>
</dbReference>
<dbReference type="Pfam" id="PF00355">
    <property type="entry name" value="Rieske"/>
    <property type="match status" value="1"/>
</dbReference>
<dbReference type="InterPro" id="IPR036922">
    <property type="entry name" value="Rieske_2Fe-2S_sf"/>
</dbReference>
<dbReference type="InterPro" id="IPR001663">
    <property type="entry name" value="Rng_hydr_dOase-A"/>
</dbReference>
<dbReference type="Gene3D" id="3.90.380.10">
    <property type="entry name" value="Naphthalene 1,2-dioxygenase Alpha Subunit, Chain A, domain 1"/>
    <property type="match status" value="2"/>
</dbReference>
<protein>
    <recommendedName>
        <fullName evidence="7">Rieske domain-containing protein</fullName>
    </recommendedName>
</protein>
<sequence>MSNSINIMLSRFLNSKTIVNGLPSAAYTDEEFWRKECNTVLNENWVFVGFVHEFKKLGDAIPISIAGRPILLVKNVKGEIVAFHNVCRHRCLKLVDKQKNVGKLIRCPYHAWAYDLDGNLRASPHFGGTNKHHPDGFNPSNHGLEPVRIKVWHDWIFINLSETAPVFEKYAAPLIKQLENFDFDKIYPVATLDFGEIYANWKFLIENYIEPYHVQFVHQKTTSQPLKDHYTIVDGLCLGSGVDLNDEDTSSGNLSVSSRYLSLFPNFIIGKYYPNQLGVYLNLPQGPGSTTQKRIIYTTDDHKLTKSAVEKQKKLWWSVHKEDHEICERLQLGRSSPVSIKGGLLSPYWEKSVFAFQKLVVKSIMKSTKNKKK</sequence>
<evidence type="ECO:0000313" key="8">
    <source>
        <dbReference type="EMBL" id="SVA31236.1"/>
    </source>
</evidence>
<organism evidence="8">
    <name type="scientific">marine metagenome</name>
    <dbReference type="NCBI Taxonomy" id="408172"/>
    <lineage>
        <taxon>unclassified sequences</taxon>
        <taxon>metagenomes</taxon>
        <taxon>ecological metagenomes</taxon>
    </lineage>
</organism>
<dbReference type="EMBL" id="UINC01007067">
    <property type="protein sequence ID" value="SVA31236.1"/>
    <property type="molecule type" value="Genomic_DNA"/>
</dbReference>
<keyword evidence="2" id="KW-0001">2Fe-2S</keyword>
<dbReference type="SUPFAM" id="SSF55961">
    <property type="entry name" value="Bet v1-like"/>
    <property type="match status" value="1"/>
</dbReference>
<evidence type="ECO:0000256" key="6">
    <source>
        <dbReference type="ARBA" id="ARBA00023014"/>
    </source>
</evidence>
<keyword evidence="3" id="KW-0479">Metal-binding</keyword>
<evidence type="ECO:0000256" key="4">
    <source>
        <dbReference type="ARBA" id="ARBA00023002"/>
    </source>
</evidence>
<keyword evidence="6" id="KW-0411">Iron-sulfur</keyword>
<evidence type="ECO:0000256" key="1">
    <source>
        <dbReference type="ARBA" id="ARBA00001962"/>
    </source>
</evidence>
<feature type="domain" description="Rieske" evidence="7">
    <location>
        <begin position="45"/>
        <end position="158"/>
    </location>
</feature>
<evidence type="ECO:0000256" key="5">
    <source>
        <dbReference type="ARBA" id="ARBA00023004"/>
    </source>
</evidence>
<dbReference type="Pfam" id="PF00848">
    <property type="entry name" value="Ring_hydroxyl_A"/>
    <property type="match status" value="1"/>
</dbReference>